<dbReference type="GO" id="GO:0008610">
    <property type="term" value="P:lipid biosynthetic process"/>
    <property type="evidence" value="ECO:0007669"/>
    <property type="project" value="UniProtKB-ARBA"/>
</dbReference>
<keyword evidence="6" id="KW-1185">Reference proteome</keyword>
<sequence>MSNAPVFFEERSYCTYIRQPLLHSHCRSILSWFFYMAWFEWDYLSPINLIETYRHLVVLGTGLAFGFVVGRMILAHLCDEPKGLKTIMCLFLVYLPFALANALTARLNAGRSTYKKYKFGFDIDERKANTIQKQLLTLE</sequence>
<reference evidence="5 6" key="1">
    <citation type="submission" date="2022-03" db="EMBL/GenBank/DDBJ databases">
        <authorList>
            <person name="Macdonald S."/>
            <person name="Ahmed S."/>
            <person name="Newling K."/>
        </authorList>
    </citation>
    <scope>NUCLEOTIDE SEQUENCE [LARGE SCALE GENOMIC DNA]</scope>
</reference>
<dbReference type="PANTHER" id="PTHR10414">
    <property type="entry name" value="ETHANOLAMINEPHOSPHOTRANSFERASE"/>
    <property type="match status" value="1"/>
</dbReference>
<dbReference type="GO" id="GO:0016020">
    <property type="term" value="C:membrane"/>
    <property type="evidence" value="ECO:0007669"/>
    <property type="project" value="UniProtKB-SubCell"/>
</dbReference>
<evidence type="ECO:0000313" key="6">
    <source>
        <dbReference type="Proteomes" id="UP001642260"/>
    </source>
</evidence>
<name>A0ABC8JTQ9_ERUVS</name>
<gene>
    <name evidence="5" type="ORF">ERUC_LOCUS13302</name>
</gene>
<dbReference type="Proteomes" id="UP001642260">
    <property type="component" value="Unassembled WGS sequence"/>
</dbReference>
<comment type="subcellular location">
    <subcellularLocation>
        <location evidence="1">Membrane</location>
    </subcellularLocation>
</comment>
<feature type="transmembrane region" description="Helical" evidence="4">
    <location>
        <begin position="86"/>
        <end position="105"/>
    </location>
</feature>
<accession>A0ABC8JTQ9</accession>
<comment type="similarity">
    <text evidence="2">Belongs to the CDP-alcohol phosphatidyltransferase class-I family.</text>
</comment>
<keyword evidence="4" id="KW-0812">Transmembrane</keyword>
<comment type="caution">
    <text evidence="5">The sequence shown here is derived from an EMBL/GenBank/DDBJ whole genome shotgun (WGS) entry which is preliminary data.</text>
</comment>
<feature type="transmembrane region" description="Helical" evidence="4">
    <location>
        <begin position="53"/>
        <end position="74"/>
    </location>
</feature>
<dbReference type="PANTHER" id="PTHR10414:SF37">
    <property type="entry name" value="BB IN A BOXCAR, ISOFORM C"/>
    <property type="match status" value="1"/>
</dbReference>
<organism evidence="5 6">
    <name type="scientific">Eruca vesicaria subsp. sativa</name>
    <name type="common">Garden rocket</name>
    <name type="synonym">Eruca sativa</name>
    <dbReference type="NCBI Taxonomy" id="29727"/>
    <lineage>
        <taxon>Eukaryota</taxon>
        <taxon>Viridiplantae</taxon>
        <taxon>Streptophyta</taxon>
        <taxon>Embryophyta</taxon>
        <taxon>Tracheophyta</taxon>
        <taxon>Spermatophyta</taxon>
        <taxon>Magnoliopsida</taxon>
        <taxon>eudicotyledons</taxon>
        <taxon>Gunneridae</taxon>
        <taxon>Pentapetalae</taxon>
        <taxon>rosids</taxon>
        <taxon>malvids</taxon>
        <taxon>Brassicales</taxon>
        <taxon>Brassicaceae</taxon>
        <taxon>Brassiceae</taxon>
        <taxon>Eruca</taxon>
    </lineage>
</organism>
<dbReference type="AlphaFoldDB" id="A0ABC8JTQ9"/>
<keyword evidence="4" id="KW-1133">Transmembrane helix</keyword>
<evidence type="ECO:0000256" key="1">
    <source>
        <dbReference type="ARBA" id="ARBA00004370"/>
    </source>
</evidence>
<evidence type="ECO:0000256" key="3">
    <source>
        <dbReference type="ARBA" id="ARBA00023136"/>
    </source>
</evidence>
<proteinExistence type="inferred from homology"/>
<protein>
    <submittedName>
        <fullName evidence="5">Uncharacterized protein</fullName>
    </submittedName>
</protein>
<evidence type="ECO:0000256" key="2">
    <source>
        <dbReference type="ARBA" id="ARBA00010441"/>
    </source>
</evidence>
<dbReference type="InterPro" id="IPR014472">
    <property type="entry name" value="CHOPT"/>
</dbReference>
<dbReference type="EMBL" id="CAKOAT010126265">
    <property type="protein sequence ID" value="CAH8334609.1"/>
    <property type="molecule type" value="Genomic_DNA"/>
</dbReference>
<evidence type="ECO:0000256" key="4">
    <source>
        <dbReference type="SAM" id="Phobius"/>
    </source>
</evidence>
<evidence type="ECO:0000313" key="5">
    <source>
        <dbReference type="EMBL" id="CAH8334609.1"/>
    </source>
</evidence>
<keyword evidence="3 4" id="KW-0472">Membrane</keyword>